<gene>
    <name evidence="1" type="ORF">Hamer_G004437</name>
</gene>
<organism evidence="1 2">
    <name type="scientific">Homarus americanus</name>
    <name type="common">American lobster</name>
    <dbReference type="NCBI Taxonomy" id="6706"/>
    <lineage>
        <taxon>Eukaryota</taxon>
        <taxon>Metazoa</taxon>
        <taxon>Ecdysozoa</taxon>
        <taxon>Arthropoda</taxon>
        <taxon>Crustacea</taxon>
        <taxon>Multicrustacea</taxon>
        <taxon>Malacostraca</taxon>
        <taxon>Eumalacostraca</taxon>
        <taxon>Eucarida</taxon>
        <taxon>Decapoda</taxon>
        <taxon>Pleocyemata</taxon>
        <taxon>Astacidea</taxon>
        <taxon>Nephropoidea</taxon>
        <taxon>Nephropidae</taxon>
        <taxon>Homarus</taxon>
    </lineage>
</organism>
<sequence>MFPVAQLNLPLVSVNEPSWIFSLTMLIRREWRKGSGARKNSSFTLLSAATTCINTLTTSVHSSNCKLSQQNSQWYDRWYSQQNSQWYDRWYSQQNSQWYDRWYSQCYKHHDNF</sequence>
<evidence type="ECO:0000313" key="2">
    <source>
        <dbReference type="Proteomes" id="UP000747542"/>
    </source>
</evidence>
<accession>A0A8J5K1G8</accession>
<dbReference type="AlphaFoldDB" id="A0A8J5K1G8"/>
<dbReference type="Proteomes" id="UP000747542">
    <property type="component" value="Unassembled WGS sequence"/>
</dbReference>
<evidence type="ECO:0000313" key="1">
    <source>
        <dbReference type="EMBL" id="KAG7163314.1"/>
    </source>
</evidence>
<proteinExistence type="predicted"/>
<reference evidence="1" key="1">
    <citation type="journal article" date="2021" name="Sci. Adv.">
        <title>The American lobster genome reveals insights on longevity, neural, and immune adaptations.</title>
        <authorList>
            <person name="Polinski J.M."/>
            <person name="Zimin A.V."/>
            <person name="Clark K.F."/>
            <person name="Kohn A.B."/>
            <person name="Sadowski N."/>
            <person name="Timp W."/>
            <person name="Ptitsyn A."/>
            <person name="Khanna P."/>
            <person name="Romanova D.Y."/>
            <person name="Williams P."/>
            <person name="Greenwood S.J."/>
            <person name="Moroz L.L."/>
            <person name="Walt D.R."/>
            <person name="Bodnar A.G."/>
        </authorList>
    </citation>
    <scope>NUCLEOTIDE SEQUENCE</scope>
    <source>
        <strain evidence="1">GMGI-L3</strain>
    </source>
</reference>
<name>A0A8J5K1G8_HOMAM</name>
<dbReference type="EMBL" id="JAHLQT010026473">
    <property type="protein sequence ID" value="KAG7163314.1"/>
    <property type="molecule type" value="Genomic_DNA"/>
</dbReference>
<comment type="caution">
    <text evidence="1">The sequence shown here is derived from an EMBL/GenBank/DDBJ whole genome shotgun (WGS) entry which is preliminary data.</text>
</comment>
<protein>
    <submittedName>
        <fullName evidence="1">Uncharacterized protein</fullName>
    </submittedName>
</protein>
<keyword evidence="2" id="KW-1185">Reference proteome</keyword>